<organism evidence="2 3">
    <name type="scientific">Magnetospirillum fulvum MGU-K5</name>
    <dbReference type="NCBI Taxonomy" id="1316936"/>
    <lineage>
        <taxon>Bacteria</taxon>
        <taxon>Pseudomonadati</taxon>
        <taxon>Pseudomonadota</taxon>
        <taxon>Alphaproteobacteria</taxon>
        <taxon>Rhodospirillales</taxon>
        <taxon>Rhodospirillaceae</taxon>
        <taxon>Magnetospirillum</taxon>
    </lineage>
</organism>
<evidence type="ECO:0000313" key="2">
    <source>
        <dbReference type="EMBL" id="EPY00509.1"/>
    </source>
</evidence>
<keyword evidence="1" id="KW-0812">Transmembrane</keyword>
<sequence length="71" mass="7828">MLIRDHSDPQSAAVVTAILATLAVAAIASVGIELLYQRYLWFLLGLAWAVRCTYPDGVRLSETSMAQYARE</sequence>
<keyword evidence="1" id="KW-0472">Membrane</keyword>
<dbReference type="AlphaFoldDB" id="S9S779"/>
<dbReference type="RefSeq" id="WP_021133423.1">
    <property type="nucleotide sequence ID" value="NZ_AQPH01000086.1"/>
</dbReference>
<protein>
    <submittedName>
        <fullName evidence="2">Uncharacterized protein</fullName>
    </submittedName>
</protein>
<dbReference type="Proteomes" id="UP000015350">
    <property type="component" value="Unassembled WGS sequence"/>
</dbReference>
<reference evidence="2 3" key="1">
    <citation type="submission" date="2013-04" db="EMBL/GenBank/DDBJ databases">
        <authorList>
            <person name="Kuznetsov B."/>
            <person name="Ivanovsky R."/>
        </authorList>
    </citation>
    <scope>NUCLEOTIDE SEQUENCE [LARGE SCALE GENOMIC DNA]</scope>
    <source>
        <strain evidence="2 3">MGU-K5</strain>
    </source>
</reference>
<name>S9S779_MAGFU</name>
<proteinExistence type="predicted"/>
<gene>
    <name evidence="2" type="ORF">K678_15686</name>
</gene>
<dbReference type="STRING" id="1316936.K678_15686"/>
<evidence type="ECO:0000256" key="1">
    <source>
        <dbReference type="SAM" id="Phobius"/>
    </source>
</evidence>
<dbReference type="EMBL" id="AQPH01000086">
    <property type="protein sequence ID" value="EPY00509.1"/>
    <property type="molecule type" value="Genomic_DNA"/>
</dbReference>
<accession>S9S779</accession>
<comment type="caution">
    <text evidence="2">The sequence shown here is derived from an EMBL/GenBank/DDBJ whole genome shotgun (WGS) entry which is preliminary data.</text>
</comment>
<keyword evidence="1" id="KW-1133">Transmembrane helix</keyword>
<dbReference type="PATRIC" id="fig|1316936.3.peg.3124"/>
<evidence type="ECO:0000313" key="3">
    <source>
        <dbReference type="Proteomes" id="UP000015350"/>
    </source>
</evidence>
<feature type="transmembrane region" description="Helical" evidence="1">
    <location>
        <begin position="12"/>
        <end position="32"/>
    </location>
</feature>